<sequence>MSMNNYNPENERFTDRLIVLVLVVPVVSFAVGCLITFLLMR</sequence>
<reference evidence="2 3" key="1">
    <citation type="submission" date="2019-03" db="EMBL/GenBank/DDBJ databases">
        <title>Genomic Encyclopedia of Type Strains, Phase III (KMG-III): the genomes of soil and plant-associated and newly described type strains.</title>
        <authorList>
            <person name="Whitman W."/>
        </authorList>
    </citation>
    <scope>NUCLEOTIDE SEQUENCE [LARGE SCALE GENOMIC DNA]</scope>
    <source>
        <strain evidence="2 3">CGMCC 1.12801</strain>
    </source>
</reference>
<evidence type="ECO:0000256" key="1">
    <source>
        <dbReference type="SAM" id="Phobius"/>
    </source>
</evidence>
<keyword evidence="3" id="KW-1185">Reference proteome</keyword>
<evidence type="ECO:0000313" key="2">
    <source>
        <dbReference type="EMBL" id="TDS08919.1"/>
    </source>
</evidence>
<proteinExistence type="predicted"/>
<dbReference type="EMBL" id="SNZV01000011">
    <property type="protein sequence ID" value="TDS08919.1"/>
    <property type="molecule type" value="Genomic_DNA"/>
</dbReference>
<accession>A0A4R7CV53</accession>
<dbReference type="Proteomes" id="UP000294752">
    <property type="component" value="Unassembled WGS sequence"/>
</dbReference>
<keyword evidence="1" id="KW-0472">Membrane</keyword>
<feature type="transmembrane region" description="Helical" evidence="1">
    <location>
        <begin position="17"/>
        <end position="40"/>
    </location>
</feature>
<gene>
    <name evidence="2" type="ORF">B0I21_11148</name>
</gene>
<keyword evidence="1" id="KW-0812">Transmembrane</keyword>
<protein>
    <submittedName>
        <fullName evidence="2">Uncharacterized protein</fullName>
    </submittedName>
</protein>
<keyword evidence="1" id="KW-1133">Transmembrane helix</keyword>
<comment type="caution">
    <text evidence="2">The sequence shown here is derived from an EMBL/GenBank/DDBJ whole genome shotgun (WGS) entry which is preliminary data.</text>
</comment>
<organism evidence="2 3">
    <name type="scientific">Sphingobacterium paludis</name>
    <dbReference type="NCBI Taxonomy" id="1476465"/>
    <lineage>
        <taxon>Bacteria</taxon>
        <taxon>Pseudomonadati</taxon>
        <taxon>Bacteroidota</taxon>
        <taxon>Sphingobacteriia</taxon>
        <taxon>Sphingobacteriales</taxon>
        <taxon>Sphingobacteriaceae</taxon>
        <taxon>Sphingobacterium</taxon>
    </lineage>
</organism>
<evidence type="ECO:0000313" key="3">
    <source>
        <dbReference type="Proteomes" id="UP000294752"/>
    </source>
</evidence>
<name>A0A4R7CV53_9SPHI</name>
<dbReference type="AlphaFoldDB" id="A0A4R7CV53"/>